<dbReference type="InterPro" id="IPR043128">
    <property type="entry name" value="Rev_trsase/Diguanyl_cyclase"/>
</dbReference>
<dbReference type="RefSeq" id="WP_372266289.1">
    <property type="nucleotide sequence ID" value="NZ_JBFRUW010000042.1"/>
</dbReference>
<name>A0ABV4NCD7_9VIBR</name>
<evidence type="ECO:0000256" key="2">
    <source>
        <dbReference type="ARBA" id="ARBA00034247"/>
    </source>
</evidence>
<dbReference type="NCBIfam" id="TIGR00254">
    <property type="entry name" value="GGDEF"/>
    <property type="match status" value="1"/>
</dbReference>
<comment type="catalytic activity">
    <reaction evidence="2">
        <text>2 GTP = 3',3'-c-di-GMP + 2 diphosphate</text>
        <dbReference type="Rhea" id="RHEA:24898"/>
        <dbReference type="ChEBI" id="CHEBI:33019"/>
        <dbReference type="ChEBI" id="CHEBI:37565"/>
        <dbReference type="ChEBI" id="CHEBI:58805"/>
        <dbReference type="EC" id="2.7.7.65"/>
    </reaction>
</comment>
<keyword evidence="5" id="KW-1185">Reference proteome</keyword>
<dbReference type="Pfam" id="PF00990">
    <property type="entry name" value="GGDEF"/>
    <property type="match status" value="1"/>
</dbReference>
<dbReference type="Pfam" id="PF13181">
    <property type="entry name" value="TPR_8"/>
    <property type="match status" value="1"/>
</dbReference>
<dbReference type="Gene3D" id="3.30.70.270">
    <property type="match status" value="1"/>
</dbReference>
<dbReference type="InterPro" id="IPR000160">
    <property type="entry name" value="GGDEF_dom"/>
</dbReference>
<proteinExistence type="predicted"/>
<organism evidence="4 5">
    <name type="scientific">Vibrio gallaecicus</name>
    <dbReference type="NCBI Taxonomy" id="552386"/>
    <lineage>
        <taxon>Bacteria</taxon>
        <taxon>Pseudomonadati</taxon>
        <taxon>Pseudomonadota</taxon>
        <taxon>Gammaproteobacteria</taxon>
        <taxon>Vibrionales</taxon>
        <taxon>Vibrionaceae</taxon>
        <taxon>Vibrio</taxon>
    </lineage>
</organism>
<comment type="caution">
    <text evidence="4">The sequence shown here is derived from an EMBL/GenBank/DDBJ whole genome shotgun (WGS) entry which is preliminary data.</text>
</comment>
<dbReference type="Pfam" id="PF01590">
    <property type="entry name" value="GAF"/>
    <property type="match status" value="1"/>
</dbReference>
<dbReference type="InterPro" id="IPR019734">
    <property type="entry name" value="TPR_rpt"/>
</dbReference>
<protein>
    <recommendedName>
        <fullName evidence="1">diguanylate cyclase</fullName>
        <ecNumber evidence="1">2.7.7.65</ecNumber>
    </recommendedName>
</protein>
<dbReference type="SUPFAM" id="SSF55073">
    <property type="entry name" value="Nucleotide cyclase"/>
    <property type="match status" value="1"/>
</dbReference>
<keyword evidence="4" id="KW-0808">Transferase</keyword>
<dbReference type="Proteomes" id="UP001570417">
    <property type="component" value="Unassembled WGS sequence"/>
</dbReference>
<evidence type="ECO:0000313" key="5">
    <source>
        <dbReference type="Proteomes" id="UP001570417"/>
    </source>
</evidence>
<dbReference type="Gene3D" id="3.30.450.40">
    <property type="match status" value="1"/>
</dbReference>
<gene>
    <name evidence="4" type="ORF">AB4566_12485</name>
</gene>
<dbReference type="SUPFAM" id="SSF48452">
    <property type="entry name" value="TPR-like"/>
    <property type="match status" value="2"/>
</dbReference>
<dbReference type="InterPro" id="IPR050469">
    <property type="entry name" value="Diguanylate_Cyclase"/>
</dbReference>
<dbReference type="InterPro" id="IPR003018">
    <property type="entry name" value="GAF"/>
</dbReference>
<sequence>MGTLTAPVSNSTTADLEAISLLTQLHGDKSSEAIDFARSRLMQISSIHSVELEPYYTQYLNAVDAFGQGDFTLATLYFQDFINHKEVDVPISLVSYASIYLGSIFASQGDFYRALPYFTKAEMDTRATDHQLGLFLNLNIGSVYISLGDYEKALEYSESAIEHGACVNNPVNTSLALSNLAISLANTGNLKKALDTIEAAAELSVKEAFMQGYALSKFYQALILSLMEKARDAFDAYKAAFELITAHADTYLRIEFYSRYAQFLLECGHVEFTITFCKKALKSNGINGNKQIKISLLNTLADCYKKIEDATSENEILRQSCALYKELADDWKNKEVSHANSILNHARVENEVTNSELFTRHLSHLNELGQLIANTEDKPQDMLRLFESIGELIPCSAFSLALYRKDRNVLDYKYLLEKGVFQQGFEVECENVSRIGIYALKHNATVVLDTSSDTEIGQYLDVSCSPKGTWVNGDLEDSGTSVICTPVAFNGEILGVISIQKNQSYSYQDFHVQVASQLANYIAVSLKNLYQHQELEDNRLYMEQIYHTDHLTGLKNRFALKPYLESLSKTFGAGVEMSTVLLDVDYLKAFNNEYGMTSGDDLLVTFANILRHVAKGKGEVFRIGGDEFAVVLPSSDPSFGIAVAHEIKSHLKLSAIKHRGVEDDAVATGGRDTLVTCTIGVMDSPFSGNTAQFEQSILVGERALIKAKKNQRNRLLRYSYSN</sequence>
<evidence type="ECO:0000259" key="3">
    <source>
        <dbReference type="PROSITE" id="PS50887"/>
    </source>
</evidence>
<dbReference type="SMART" id="SM00267">
    <property type="entry name" value="GGDEF"/>
    <property type="match status" value="1"/>
</dbReference>
<dbReference type="PROSITE" id="PS50887">
    <property type="entry name" value="GGDEF"/>
    <property type="match status" value="1"/>
</dbReference>
<reference evidence="4 5" key="1">
    <citation type="journal article" date="2024" name="ISME J.">
        <title>Tailless and filamentous prophages are predominant in marine Vibrio.</title>
        <authorList>
            <person name="Steensen K."/>
            <person name="Seneca J."/>
            <person name="Bartlau N."/>
            <person name="Yu X.A."/>
            <person name="Hussain F.A."/>
            <person name="Polz M.F."/>
        </authorList>
    </citation>
    <scope>NUCLEOTIDE SEQUENCE [LARGE SCALE GENOMIC DNA]</scope>
    <source>
        <strain evidence="4 5">10N.222.51.A1</strain>
    </source>
</reference>
<dbReference type="PANTHER" id="PTHR45138">
    <property type="entry name" value="REGULATORY COMPONENTS OF SENSORY TRANSDUCTION SYSTEM"/>
    <property type="match status" value="1"/>
</dbReference>
<dbReference type="InterPro" id="IPR011990">
    <property type="entry name" value="TPR-like_helical_dom_sf"/>
</dbReference>
<dbReference type="InterPro" id="IPR029787">
    <property type="entry name" value="Nucleotide_cyclase"/>
</dbReference>
<dbReference type="InterPro" id="IPR029016">
    <property type="entry name" value="GAF-like_dom_sf"/>
</dbReference>
<dbReference type="SMART" id="SM00028">
    <property type="entry name" value="TPR"/>
    <property type="match status" value="5"/>
</dbReference>
<dbReference type="GO" id="GO:0052621">
    <property type="term" value="F:diguanylate cyclase activity"/>
    <property type="evidence" value="ECO:0007669"/>
    <property type="project" value="UniProtKB-EC"/>
</dbReference>
<dbReference type="SUPFAM" id="SSF55781">
    <property type="entry name" value="GAF domain-like"/>
    <property type="match status" value="1"/>
</dbReference>
<keyword evidence="4" id="KW-0548">Nucleotidyltransferase</keyword>
<dbReference type="PANTHER" id="PTHR45138:SF9">
    <property type="entry name" value="DIGUANYLATE CYCLASE DGCM-RELATED"/>
    <property type="match status" value="1"/>
</dbReference>
<dbReference type="Gene3D" id="1.25.40.10">
    <property type="entry name" value="Tetratricopeptide repeat domain"/>
    <property type="match status" value="1"/>
</dbReference>
<evidence type="ECO:0000256" key="1">
    <source>
        <dbReference type="ARBA" id="ARBA00012528"/>
    </source>
</evidence>
<evidence type="ECO:0000313" key="4">
    <source>
        <dbReference type="EMBL" id="MFA0569090.1"/>
    </source>
</evidence>
<feature type="domain" description="GGDEF" evidence="3">
    <location>
        <begin position="575"/>
        <end position="720"/>
    </location>
</feature>
<dbReference type="EMBL" id="JBFRUW010000042">
    <property type="protein sequence ID" value="MFA0569090.1"/>
    <property type="molecule type" value="Genomic_DNA"/>
</dbReference>
<dbReference type="SMART" id="SM00065">
    <property type="entry name" value="GAF"/>
    <property type="match status" value="1"/>
</dbReference>
<dbReference type="EC" id="2.7.7.65" evidence="1"/>
<accession>A0ABV4NCD7</accession>
<dbReference type="CDD" id="cd01949">
    <property type="entry name" value="GGDEF"/>
    <property type="match status" value="1"/>
</dbReference>